<organism evidence="3 4">
    <name type="scientific">Alkalicoccus urumqiensis</name>
    <name type="common">Bacillus urumqiensis</name>
    <dbReference type="NCBI Taxonomy" id="1548213"/>
    <lineage>
        <taxon>Bacteria</taxon>
        <taxon>Bacillati</taxon>
        <taxon>Bacillota</taxon>
        <taxon>Bacilli</taxon>
        <taxon>Bacillales</taxon>
        <taxon>Bacillaceae</taxon>
        <taxon>Alkalicoccus</taxon>
    </lineage>
</organism>
<evidence type="ECO:0000259" key="2">
    <source>
        <dbReference type="Pfam" id="PF08378"/>
    </source>
</evidence>
<feature type="compositionally biased region" description="Acidic residues" evidence="1">
    <location>
        <begin position="297"/>
        <end position="308"/>
    </location>
</feature>
<dbReference type="InterPro" id="IPR011528">
    <property type="entry name" value="NERD"/>
</dbReference>
<proteinExistence type="predicted"/>
<evidence type="ECO:0000313" key="4">
    <source>
        <dbReference type="Proteomes" id="UP000243650"/>
    </source>
</evidence>
<feature type="domain" description="NERD" evidence="2">
    <location>
        <begin position="139"/>
        <end position="232"/>
    </location>
</feature>
<name>A0A2P6MGG4_ALKUR</name>
<evidence type="ECO:0000256" key="1">
    <source>
        <dbReference type="SAM" id="MobiDB-lite"/>
    </source>
</evidence>
<keyword evidence="4" id="KW-1185">Reference proteome</keyword>
<protein>
    <recommendedName>
        <fullName evidence="2">NERD domain-containing protein</fullName>
    </recommendedName>
</protein>
<dbReference type="RefSeq" id="WP_105959224.1">
    <property type="nucleotide sequence ID" value="NZ_PVNS01000008.1"/>
</dbReference>
<accession>A0A2P6MGG4</accession>
<dbReference type="Pfam" id="PF08378">
    <property type="entry name" value="NERD"/>
    <property type="match status" value="1"/>
</dbReference>
<dbReference type="OrthoDB" id="2433183at2"/>
<feature type="region of interest" description="Disordered" evidence="1">
    <location>
        <begin position="286"/>
        <end position="308"/>
    </location>
</feature>
<dbReference type="Proteomes" id="UP000243650">
    <property type="component" value="Unassembled WGS sequence"/>
</dbReference>
<evidence type="ECO:0000313" key="3">
    <source>
        <dbReference type="EMBL" id="PRO65385.1"/>
    </source>
</evidence>
<dbReference type="EMBL" id="PVNS01000008">
    <property type="protein sequence ID" value="PRO65385.1"/>
    <property type="molecule type" value="Genomic_DNA"/>
</dbReference>
<comment type="caution">
    <text evidence="3">The sequence shown here is derived from an EMBL/GenBank/DDBJ whole genome shotgun (WGS) entry which is preliminary data.</text>
</comment>
<reference evidence="3 4" key="1">
    <citation type="submission" date="2018-03" db="EMBL/GenBank/DDBJ databases">
        <title>Bacillus urumqiensis sp. nov., a moderately haloalkaliphilic bacterium isolated from a salt lake.</title>
        <authorList>
            <person name="Zhao B."/>
            <person name="Liao Z."/>
        </authorList>
    </citation>
    <scope>NUCLEOTIDE SEQUENCE [LARGE SCALE GENOMIC DNA]</scope>
    <source>
        <strain evidence="3 4">BZ-SZ-XJ18</strain>
    </source>
</reference>
<sequence>MAQLVKLADYVSRYEIDIHRYPSRFVRLKRERWDRLYQDWEAVRRGDGELAQHYRKPGEGWKEKARSLFSRRKTQEEVELPDDWQLRNKSLPELKKQFQDELFSFQLSWASSTVSEISAVDEHYQKDPLLRLFVSALPDTCFLFYEPTLYARKAPVDCDVILLTPNEIWIIHTLSGSEDTIYSRIDQRHWEKREGESRKNMLSPLLSLKRTASVVTTILEEKDITYPVKTAVMTLDAFLDVPRSGRQVRYVDRRERESFMGYFEKMQAPIKSGQLKAAEALLDHAATISRRRPGQEDGSDVENPSEVE</sequence>
<dbReference type="AlphaFoldDB" id="A0A2P6MGG4"/>
<gene>
    <name evidence="3" type="ORF">C6I21_09485</name>
</gene>